<dbReference type="AlphaFoldDB" id="A0A2P4Q8R4"/>
<organism evidence="1 2">
    <name type="scientific">Rhizophagus irregularis (strain DAOM 181602 / DAOM 197198 / MUCL 43194)</name>
    <name type="common">Arbuscular mycorrhizal fungus</name>
    <name type="synonym">Glomus intraradices</name>
    <dbReference type="NCBI Taxonomy" id="747089"/>
    <lineage>
        <taxon>Eukaryota</taxon>
        <taxon>Fungi</taxon>
        <taxon>Fungi incertae sedis</taxon>
        <taxon>Mucoromycota</taxon>
        <taxon>Glomeromycotina</taxon>
        <taxon>Glomeromycetes</taxon>
        <taxon>Glomerales</taxon>
        <taxon>Glomeraceae</taxon>
        <taxon>Rhizophagus</taxon>
    </lineage>
</organism>
<sequence>NNDDPNNPWSLAPSYSQVIDNNGNINPNPFMIQTPDKNTNMFIDIRTSLFAIYLFLAG</sequence>
<dbReference type="EMBL" id="AUPC02000076">
    <property type="protein sequence ID" value="POG74030.1"/>
    <property type="molecule type" value="Genomic_DNA"/>
</dbReference>
<reference evidence="1 2" key="1">
    <citation type="journal article" date="2013" name="Proc. Natl. Acad. Sci. U.S.A.">
        <title>Genome of an arbuscular mycorrhizal fungus provides insight into the oldest plant symbiosis.</title>
        <authorList>
            <person name="Tisserant E."/>
            <person name="Malbreil M."/>
            <person name="Kuo A."/>
            <person name="Kohler A."/>
            <person name="Symeonidi A."/>
            <person name="Balestrini R."/>
            <person name="Charron P."/>
            <person name="Duensing N."/>
            <person name="Frei Dit Frey N."/>
            <person name="Gianinazzi-Pearson V."/>
            <person name="Gilbert L.B."/>
            <person name="Handa Y."/>
            <person name="Herr J.R."/>
            <person name="Hijri M."/>
            <person name="Koul R."/>
            <person name="Kawaguchi M."/>
            <person name="Krajinski F."/>
            <person name="Lammers P.J."/>
            <person name="Masclaux F.G."/>
            <person name="Murat C."/>
            <person name="Morin E."/>
            <person name="Ndikumana S."/>
            <person name="Pagni M."/>
            <person name="Petitpierre D."/>
            <person name="Requena N."/>
            <person name="Rosikiewicz P."/>
            <person name="Riley R."/>
            <person name="Saito K."/>
            <person name="San Clemente H."/>
            <person name="Shapiro H."/>
            <person name="van Tuinen D."/>
            <person name="Becard G."/>
            <person name="Bonfante P."/>
            <person name="Paszkowski U."/>
            <person name="Shachar-Hill Y.Y."/>
            <person name="Tuskan G.A."/>
            <person name="Young P.W."/>
            <person name="Sanders I.R."/>
            <person name="Henrissat B."/>
            <person name="Rensing S.A."/>
            <person name="Grigoriev I.V."/>
            <person name="Corradi N."/>
            <person name="Roux C."/>
            <person name="Martin F."/>
        </authorList>
    </citation>
    <scope>NUCLEOTIDE SEQUENCE [LARGE SCALE GENOMIC DNA]</scope>
    <source>
        <strain evidence="1 2">DAOM 197198</strain>
    </source>
</reference>
<feature type="non-terminal residue" evidence="1">
    <location>
        <position position="58"/>
    </location>
</feature>
<dbReference type="Proteomes" id="UP000018888">
    <property type="component" value="Unassembled WGS sequence"/>
</dbReference>
<evidence type="ECO:0000313" key="2">
    <source>
        <dbReference type="Proteomes" id="UP000018888"/>
    </source>
</evidence>
<comment type="caution">
    <text evidence="1">The sequence shown here is derived from an EMBL/GenBank/DDBJ whole genome shotgun (WGS) entry which is preliminary data.</text>
</comment>
<accession>A0A2P4Q8R4</accession>
<proteinExistence type="predicted"/>
<protein>
    <submittedName>
        <fullName evidence="1">Uncharacterized protein</fullName>
    </submittedName>
</protein>
<keyword evidence="2" id="KW-1185">Reference proteome</keyword>
<reference evidence="1 2" key="2">
    <citation type="journal article" date="2018" name="New Phytol.">
        <title>High intraspecific genome diversity in the model arbuscular mycorrhizal symbiont Rhizophagus irregularis.</title>
        <authorList>
            <person name="Chen E.C.H."/>
            <person name="Morin E."/>
            <person name="Beaudet D."/>
            <person name="Noel J."/>
            <person name="Yildirir G."/>
            <person name="Ndikumana S."/>
            <person name="Charron P."/>
            <person name="St-Onge C."/>
            <person name="Giorgi J."/>
            <person name="Kruger M."/>
            <person name="Marton T."/>
            <person name="Ropars J."/>
            <person name="Grigoriev I.V."/>
            <person name="Hainaut M."/>
            <person name="Henrissat B."/>
            <person name="Roux C."/>
            <person name="Martin F."/>
            <person name="Corradi N."/>
        </authorList>
    </citation>
    <scope>NUCLEOTIDE SEQUENCE [LARGE SCALE GENOMIC DNA]</scope>
    <source>
        <strain evidence="1 2">DAOM 197198</strain>
    </source>
</reference>
<feature type="non-terminal residue" evidence="1">
    <location>
        <position position="1"/>
    </location>
</feature>
<evidence type="ECO:0000313" key="1">
    <source>
        <dbReference type="EMBL" id="POG74030.1"/>
    </source>
</evidence>
<name>A0A2P4Q8R4_RHIID</name>
<gene>
    <name evidence="1" type="ORF">GLOIN_2v1580175</name>
</gene>